<sequence>MQKKWVLASSIGALVVAIAIVAFVLFGQNNKVIKNITKRIAGGGSKAFCKIDGLPADEDNIDRKPLAVMIENYSTIRPQSGLSEACIVFEALAEGGITRFVAIFNHNDVKSIGPVRSARPYYVAVVKGFDAVYAHAGGSKVGLQKVREYDVDDLDQFRYSAAYWRQSGKKAPHNLFTSTEKLRKESEKAGFNDIAYDSFKMTKKKLKGKKAENIKIEFSSAAYEVKYKYDPKSKKYKRFNGGIKHTDANNSKQITPGNIIVLRADTSTLEGETLNIDIIGEGHGYLFRNGNFMDIKWRKEAADTQISITDEQDKEVKLAAGQIWVEIVEPETKVIAN</sequence>
<feature type="domain" description="DUF3048" evidence="3">
    <location>
        <begin position="214"/>
        <end position="325"/>
    </location>
</feature>
<gene>
    <name evidence="4" type="ORF">LCGC14_0739070</name>
</gene>
<evidence type="ECO:0000256" key="1">
    <source>
        <dbReference type="SAM" id="Phobius"/>
    </source>
</evidence>
<keyword evidence="1" id="KW-0472">Membrane</keyword>
<proteinExistence type="predicted"/>
<name>A0A0F9Q7A3_9ZZZZ</name>
<keyword evidence="1" id="KW-0812">Transmembrane</keyword>
<dbReference type="InterPro" id="IPR035328">
    <property type="entry name" value="DUF3048_C"/>
</dbReference>
<protein>
    <recommendedName>
        <fullName evidence="5">Lipoprotein YerB</fullName>
    </recommendedName>
</protein>
<dbReference type="SUPFAM" id="SSF159774">
    <property type="entry name" value="YerB-like"/>
    <property type="match status" value="1"/>
</dbReference>
<accession>A0A0F9Q7A3</accession>
<keyword evidence="1" id="KW-1133">Transmembrane helix</keyword>
<reference evidence="4" key="1">
    <citation type="journal article" date="2015" name="Nature">
        <title>Complex archaea that bridge the gap between prokaryotes and eukaryotes.</title>
        <authorList>
            <person name="Spang A."/>
            <person name="Saw J.H."/>
            <person name="Jorgensen S.L."/>
            <person name="Zaremba-Niedzwiedzka K."/>
            <person name="Martijn J."/>
            <person name="Lind A.E."/>
            <person name="van Eijk R."/>
            <person name="Schleper C."/>
            <person name="Guy L."/>
            <person name="Ettema T.J."/>
        </authorList>
    </citation>
    <scope>NUCLEOTIDE SEQUENCE</scope>
</reference>
<dbReference type="InterPro" id="IPR021416">
    <property type="entry name" value="DUF3048_N"/>
</dbReference>
<evidence type="ECO:0000259" key="2">
    <source>
        <dbReference type="Pfam" id="PF11258"/>
    </source>
</evidence>
<comment type="caution">
    <text evidence="4">The sequence shown here is derived from an EMBL/GenBank/DDBJ whole genome shotgun (WGS) entry which is preliminary data.</text>
</comment>
<dbReference type="Gene3D" id="3.50.90.10">
    <property type="entry name" value="YerB-like"/>
    <property type="match status" value="1"/>
</dbReference>
<dbReference type="Pfam" id="PF11258">
    <property type="entry name" value="DUF3048"/>
    <property type="match status" value="1"/>
</dbReference>
<evidence type="ECO:0000259" key="3">
    <source>
        <dbReference type="Pfam" id="PF17479"/>
    </source>
</evidence>
<evidence type="ECO:0000313" key="4">
    <source>
        <dbReference type="EMBL" id="KKN39875.1"/>
    </source>
</evidence>
<dbReference type="Pfam" id="PF17479">
    <property type="entry name" value="DUF3048_C"/>
    <property type="match status" value="1"/>
</dbReference>
<dbReference type="EMBL" id="LAZR01001739">
    <property type="protein sequence ID" value="KKN39875.1"/>
    <property type="molecule type" value="Genomic_DNA"/>
</dbReference>
<organism evidence="4">
    <name type="scientific">marine sediment metagenome</name>
    <dbReference type="NCBI Taxonomy" id="412755"/>
    <lineage>
        <taxon>unclassified sequences</taxon>
        <taxon>metagenomes</taxon>
        <taxon>ecological metagenomes</taxon>
    </lineage>
</organism>
<dbReference type="InterPro" id="IPR023158">
    <property type="entry name" value="YerB-like_sf"/>
</dbReference>
<feature type="domain" description="DUF3048" evidence="2">
    <location>
        <begin position="53"/>
        <end position="191"/>
    </location>
</feature>
<dbReference type="AlphaFoldDB" id="A0A0F9Q7A3"/>
<feature type="transmembrane region" description="Helical" evidence="1">
    <location>
        <begin position="6"/>
        <end position="26"/>
    </location>
</feature>
<evidence type="ECO:0008006" key="5">
    <source>
        <dbReference type="Google" id="ProtNLM"/>
    </source>
</evidence>